<dbReference type="RefSeq" id="WP_130039119.1">
    <property type="nucleotide sequence ID" value="NZ_JACCEV010000002.1"/>
</dbReference>
<accession>A0A853H2T3</accession>
<dbReference type="EMBL" id="JACCEV010000002">
    <property type="protein sequence ID" value="NYT85535.1"/>
    <property type="molecule type" value="Genomic_DNA"/>
</dbReference>
<name>A0A853H2T3_9BURK</name>
<dbReference type="OrthoDB" id="8688042at2"/>
<dbReference type="AlphaFoldDB" id="A0A853H2T3"/>
<evidence type="ECO:0000313" key="2">
    <source>
        <dbReference type="Proteomes" id="UP000554144"/>
    </source>
</evidence>
<sequence length="116" mass="13321">MSPVRQWPVCRQRGAGLPGVFWRLGPARQKRLSLQERSGLWTLADAEGMQRLRLAHAWPAFAWMTLRFHTQDMVGADALELTISKHGLTDSAWRELRICVARQLALSPRPTYKERV</sequence>
<evidence type="ECO:0000313" key="1">
    <source>
        <dbReference type="EMBL" id="NYT85535.1"/>
    </source>
</evidence>
<keyword evidence="2" id="KW-1185">Reference proteome</keyword>
<organism evidence="1 2">
    <name type="scientific">Pollutimonas harenae</name>
    <dbReference type="NCBI Taxonomy" id="657015"/>
    <lineage>
        <taxon>Bacteria</taxon>
        <taxon>Pseudomonadati</taxon>
        <taxon>Pseudomonadota</taxon>
        <taxon>Betaproteobacteria</taxon>
        <taxon>Burkholderiales</taxon>
        <taxon>Alcaligenaceae</taxon>
        <taxon>Pollutimonas</taxon>
    </lineage>
</organism>
<gene>
    <name evidence="1" type="ORF">H0A62_07965</name>
</gene>
<reference evidence="1 2" key="1">
    <citation type="submission" date="2020-07" db="EMBL/GenBank/DDBJ databases">
        <title>Taxonomic revisions and descriptions of new bacterial species based on genomic comparisons in the high-G+C-content subgroup of the family Alcaligenaceae.</title>
        <authorList>
            <person name="Szabo A."/>
            <person name="Felfoldi T."/>
        </authorList>
    </citation>
    <scope>NUCLEOTIDE SEQUENCE [LARGE SCALE GENOMIC DNA]</scope>
    <source>
        <strain evidence="1 2">DSM 25667</strain>
    </source>
</reference>
<protein>
    <submittedName>
        <fullName evidence="1">Uncharacterized protein</fullName>
    </submittedName>
</protein>
<comment type="caution">
    <text evidence="1">The sequence shown here is derived from an EMBL/GenBank/DDBJ whole genome shotgun (WGS) entry which is preliminary data.</text>
</comment>
<dbReference type="Proteomes" id="UP000554144">
    <property type="component" value="Unassembled WGS sequence"/>
</dbReference>
<proteinExistence type="predicted"/>